<keyword evidence="2" id="KW-1185">Reference proteome</keyword>
<organism evidence="1 2">
    <name type="scientific">Russula ochroleuca</name>
    <dbReference type="NCBI Taxonomy" id="152965"/>
    <lineage>
        <taxon>Eukaryota</taxon>
        <taxon>Fungi</taxon>
        <taxon>Dikarya</taxon>
        <taxon>Basidiomycota</taxon>
        <taxon>Agaricomycotina</taxon>
        <taxon>Agaricomycetes</taxon>
        <taxon>Russulales</taxon>
        <taxon>Russulaceae</taxon>
        <taxon>Russula</taxon>
    </lineage>
</organism>
<evidence type="ECO:0000313" key="1">
    <source>
        <dbReference type="EMBL" id="KAF8483605.1"/>
    </source>
</evidence>
<reference evidence="1" key="2">
    <citation type="journal article" date="2020" name="Nat. Commun.">
        <title>Large-scale genome sequencing of mycorrhizal fungi provides insights into the early evolution of symbiotic traits.</title>
        <authorList>
            <person name="Miyauchi S."/>
            <person name="Kiss E."/>
            <person name="Kuo A."/>
            <person name="Drula E."/>
            <person name="Kohler A."/>
            <person name="Sanchez-Garcia M."/>
            <person name="Morin E."/>
            <person name="Andreopoulos B."/>
            <person name="Barry K.W."/>
            <person name="Bonito G."/>
            <person name="Buee M."/>
            <person name="Carver A."/>
            <person name="Chen C."/>
            <person name="Cichocki N."/>
            <person name="Clum A."/>
            <person name="Culley D."/>
            <person name="Crous P.W."/>
            <person name="Fauchery L."/>
            <person name="Girlanda M."/>
            <person name="Hayes R.D."/>
            <person name="Keri Z."/>
            <person name="LaButti K."/>
            <person name="Lipzen A."/>
            <person name="Lombard V."/>
            <person name="Magnuson J."/>
            <person name="Maillard F."/>
            <person name="Murat C."/>
            <person name="Nolan M."/>
            <person name="Ohm R.A."/>
            <person name="Pangilinan J."/>
            <person name="Pereira M.F."/>
            <person name="Perotto S."/>
            <person name="Peter M."/>
            <person name="Pfister S."/>
            <person name="Riley R."/>
            <person name="Sitrit Y."/>
            <person name="Stielow J.B."/>
            <person name="Szollosi G."/>
            <person name="Zifcakova L."/>
            <person name="Stursova M."/>
            <person name="Spatafora J.W."/>
            <person name="Tedersoo L."/>
            <person name="Vaario L.M."/>
            <person name="Yamada A."/>
            <person name="Yan M."/>
            <person name="Wang P."/>
            <person name="Xu J."/>
            <person name="Bruns T."/>
            <person name="Baldrian P."/>
            <person name="Vilgalys R."/>
            <person name="Dunand C."/>
            <person name="Henrissat B."/>
            <person name="Grigoriev I.V."/>
            <person name="Hibbett D."/>
            <person name="Nagy L.G."/>
            <person name="Martin F.M."/>
        </authorList>
    </citation>
    <scope>NUCLEOTIDE SEQUENCE</scope>
    <source>
        <strain evidence="1">Prilba</strain>
    </source>
</reference>
<sequence>MVEPLQHISRSPPPCPREILLQHHHSDHTHLSAVRLVEPLIPLMAETTTTVIPEQNNRHSALRRYDAAFWFGSESFPTAISPFDHPGRPSIYVADGTTVLPGSSHTGLFTLHLYPIQLGCTYQARSSRPNGRRLILLPLPPRPRIELPSTNSLWTRAATINRVTSSGALHGMRWKHACLLLRRAVSRRGLSTQYSALSTGPCTFVFGRRISPNPTFLILPTQIIDTLLLLLLSPSGRY</sequence>
<name>A0A9P5TBQ4_9AGAM</name>
<evidence type="ECO:0000313" key="2">
    <source>
        <dbReference type="Proteomes" id="UP000759537"/>
    </source>
</evidence>
<protein>
    <submittedName>
        <fullName evidence="1">Uncharacterized protein</fullName>
    </submittedName>
</protein>
<reference evidence="1" key="1">
    <citation type="submission" date="2019-10" db="EMBL/GenBank/DDBJ databases">
        <authorList>
            <consortium name="DOE Joint Genome Institute"/>
            <person name="Kuo A."/>
            <person name="Miyauchi S."/>
            <person name="Kiss E."/>
            <person name="Drula E."/>
            <person name="Kohler A."/>
            <person name="Sanchez-Garcia M."/>
            <person name="Andreopoulos B."/>
            <person name="Barry K.W."/>
            <person name="Bonito G."/>
            <person name="Buee M."/>
            <person name="Carver A."/>
            <person name="Chen C."/>
            <person name="Cichocki N."/>
            <person name="Clum A."/>
            <person name="Culley D."/>
            <person name="Crous P.W."/>
            <person name="Fauchery L."/>
            <person name="Girlanda M."/>
            <person name="Hayes R."/>
            <person name="Keri Z."/>
            <person name="LaButti K."/>
            <person name="Lipzen A."/>
            <person name="Lombard V."/>
            <person name="Magnuson J."/>
            <person name="Maillard F."/>
            <person name="Morin E."/>
            <person name="Murat C."/>
            <person name="Nolan M."/>
            <person name="Ohm R."/>
            <person name="Pangilinan J."/>
            <person name="Pereira M."/>
            <person name="Perotto S."/>
            <person name="Peter M."/>
            <person name="Riley R."/>
            <person name="Sitrit Y."/>
            <person name="Stielow B."/>
            <person name="Szollosi G."/>
            <person name="Zifcakova L."/>
            <person name="Stursova M."/>
            <person name="Spatafora J.W."/>
            <person name="Tedersoo L."/>
            <person name="Vaario L.-M."/>
            <person name="Yamada A."/>
            <person name="Yan M."/>
            <person name="Wang P."/>
            <person name="Xu J."/>
            <person name="Bruns T."/>
            <person name="Baldrian P."/>
            <person name="Vilgalys R."/>
            <person name="Henrissat B."/>
            <person name="Grigoriev I.V."/>
            <person name="Hibbett D."/>
            <person name="Nagy L.G."/>
            <person name="Martin F.M."/>
        </authorList>
    </citation>
    <scope>NUCLEOTIDE SEQUENCE</scope>
    <source>
        <strain evidence="1">Prilba</strain>
    </source>
</reference>
<dbReference type="EMBL" id="WHVB01000004">
    <property type="protein sequence ID" value="KAF8483605.1"/>
    <property type="molecule type" value="Genomic_DNA"/>
</dbReference>
<proteinExistence type="predicted"/>
<dbReference type="AlphaFoldDB" id="A0A9P5TBQ4"/>
<comment type="caution">
    <text evidence="1">The sequence shown here is derived from an EMBL/GenBank/DDBJ whole genome shotgun (WGS) entry which is preliminary data.</text>
</comment>
<accession>A0A9P5TBQ4</accession>
<dbReference type="Proteomes" id="UP000759537">
    <property type="component" value="Unassembled WGS sequence"/>
</dbReference>
<gene>
    <name evidence="1" type="ORF">DFH94DRAFT_317969</name>
</gene>